<accession>A0AAD5NTX4</accession>
<organism evidence="2 3">
    <name type="scientific">Acer negundo</name>
    <name type="common">Box elder</name>
    <dbReference type="NCBI Taxonomy" id="4023"/>
    <lineage>
        <taxon>Eukaryota</taxon>
        <taxon>Viridiplantae</taxon>
        <taxon>Streptophyta</taxon>
        <taxon>Embryophyta</taxon>
        <taxon>Tracheophyta</taxon>
        <taxon>Spermatophyta</taxon>
        <taxon>Magnoliopsida</taxon>
        <taxon>eudicotyledons</taxon>
        <taxon>Gunneridae</taxon>
        <taxon>Pentapetalae</taxon>
        <taxon>rosids</taxon>
        <taxon>malvids</taxon>
        <taxon>Sapindales</taxon>
        <taxon>Sapindaceae</taxon>
        <taxon>Hippocastanoideae</taxon>
        <taxon>Acereae</taxon>
        <taxon>Acer</taxon>
    </lineage>
</organism>
<comment type="caution">
    <text evidence="2">The sequence shown here is derived from an EMBL/GenBank/DDBJ whole genome shotgun (WGS) entry which is preliminary data.</text>
</comment>
<dbReference type="EMBL" id="JAJSOW010000101">
    <property type="protein sequence ID" value="KAI9182226.1"/>
    <property type="molecule type" value="Genomic_DNA"/>
</dbReference>
<name>A0AAD5NTX4_ACENE</name>
<dbReference type="Proteomes" id="UP001064489">
    <property type="component" value="Chromosome 4"/>
</dbReference>
<dbReference type="AlphaFoldDB" id="A0AAD5NTX4"/>
<sequence length="135" mass="14708">MEGDFTNSRSGKKSHARSGTIVKSSEGILNIEGGSRFDILNKEMDVSMNEGIATGGNPNEGKLQAQKANDQETIIKRHDGASVLHQFHKEITEFEANSSKMDDGCLMQDNLSKQNVSNFDVMASDLEEAMAVVSE</sequence>
<protein>
    <submittedName>
        <fullName evidence="2">Uncharacterized protein</fullName>
    </submittedName>
</protein>
<evidence type="ECO:0000313" key="2">
    <source>
        <dbReference type="EMBL" id="KAI9182226.1"/>
    </source>
</evidence>
<evidence type="ECO:0000256" key="1">
    <source>
        <dbReference type="SAM" id="MobiDB-lite"/>
    </source>
</evidence>
<proteinExistence type="predicted"/>
<evidence type="ECO:0000313" key="3">
    <source>
        <dbReference type="Proteomes" id="UP001064489"/>
    </source>
</evidence>
<keyword evidence="3" id="KW-1185">Reference proteome</keyword>
<gene>
    <name evidence="2" type="ORF">LWI28_023285</name>
</gene>
<feature type="region of interest" description="Disordered" evidence="1">
    <location>
        <begin position="1"/>
        <end position="25"/>
    </location>
</feature>
<reference evidence="2" key="2">
    <citation type="submission" date="2023-02" db="EMBL/GenBank/DDBJ databases">
        <authorList>
            <person name="Swenson N.G."/>
            <person name="Wegrzyn J.L."/>
            <person name="Mcevoy S.L."/>
        </authorList>
    </citation>
    <scope>NUCLEOTIDE SEQUENCE</scope>
    <source>
        <strain evidence="2">91603</strain>
        <tissue evidence="2">Leaf</tissue>
    </source>
</reference>
<reference evidence="2" key="1">
    <citation type="journal article" date="2022" name="Plant J.">
        <title>Strategies of tolerance reflected in two North American maple genomes.</title>
        <authorList>
            <person name="McEvoy S.L."/>
            <person name="Sezen U.U."/>
            <person name="Trouern-Trend A."/>
            <person name="McMahon S.M."/>
            <person name="Schaberg P.G."/>
            <person name="Yang J."/>
            <person name="Wegrzyn J.L."/>
            <person name="Swenson N.G."/>
        </authorList>
    </citation>
    <scope>NUCLEOTIDE SEQUENCE</scope>
    <source>
        <strain evidence="2">91603</strain>
    </source>
</reference>